<comment type="caution">
    <text evidence="17">The sequence shown here is derived from an EMBL/GenBank/DDBJ whole genome shotgun (WGS) entry which is preliminary data.</text>
</comment>
<evidence type="ECO:0000256" key="7">
    <source>
        <dbReference type="ARBA" id="ARBA00023002"/>
    </source>
</evidence>
<keyword evidence="5" id="KW-0732">Signal</keyword>
<keyword evidence="7" id="KW-0560">Oxidoreductase</keyword>
<keyword evidence="3" id="KW-0964">Secreted</keyword>
<evidence type="ECO:0000256" key="5">
    <source>
        <dbReference type="ARBA" id="ARBA00022729"/>
    </source>
</evidence>
<dbReference type="InterPro" id="IPR005103">
    <property type="entry name" value="AA9_LPMO"/>
</dbReference>
<keyword evidence="9" id="KW-0503">Monooxygenase</keyword>
<keyword evidence="11" id="KW-0119">Carbohydrate metabolism</keyword>
<comment type="cofactor">
    <cofactor evidence="1">
        <name>Cu(2+)</name>
        <dbReference type="ChEBI" id="CHEBI:29036"/>
    </cofactor>
</comment>
<proteinExistence type="inferred from homology"/>
<evidence type="ECO:0000256" key="2">
    <source>
        <dbReference type="ARBA" id="ARBA00004613"/>
    </source>
</evidence>
<reference evidence="17 18" key="1">
    <citation type="journal article" date="2017" name="G3 (Bethesda)">
        <title>First Draft Genome Sequence of the Pathogenic Fungus Lomentospora prolificans (Formerly Scedosporium prolificans).</title>
        <authorList>
            <person name="Luo R."/>
            <person name="Zimin A."/>
            <person name="Workman R."/>
            <person name="Fan Y."/>
            <person name="Pertea G."/>
            <person name="Grossman N."/>
            <person name="Wear M.P."/>
            <person name="Jia B."/>
            <person name="Miller H."/>
            <person name="Casadevall A."/>
            <person name="Timp W."/>
            <person name="Zhang S.X."/>
            <person name="Salzberg S.L."/>
        </authorList>
    </citation>
    <scope>NUCLEOTIDE SEQUENCE [LARGE SCALE GENOMIC DNA]</scope>
    <source>
        <strain evidence="17 18">JHH-5317</strain>
    </source>
</reference>
<dbReference type="OrthoDB" id="3238762at2759"/>
<evidence type="ECO:0000256" key="9">
    <source>
        <dbReference type="ARBA" id="ARBA00023033"/>
    </source>
</evidence>
<comment type="similarity">
    <text evidence="13">Belongs to the polysaccharide monooxygenase AA9 family.</text>
</comment>
<evidence type="ECO:0000256" key="1">
    <source>
        <dbReference type="ARBA" id="ARBA00001973"/>
    </source>
</evidence>
<dbReference type="PROSITE" id="PS00562">
    <property type="entry name" value="CBM1_1"/>
    <property type="match status" value="1"/>
</dbReference>
<dbReference type="AlphaFoldDB" id="A0A2N3NER9"/>
<dbReference type="STRING" id="41688.A0A2N3NER9"/>
<dbReference type="GO" id="GO:0046872">
    <property type="term" value="F:metal ion binding"/>
    <property type="evidence" value="ECO:0007669"/>
    <property type="project" value="UniProtKB-KW"/>
</dbReference>
<dbReference type="PANTHER" id="PTHR33353">
    <property type="entry name" value="PUTATIVE (AFU_ORTHOLOGUE AFUA_1G12560)-RELATED"/>
    <property type="match status" value="1"/>
</dbReference>
<evidence type="ECO:0000256" key="14">
    <source>
        <dbReference type="ARBA" id="ARBA00045077"/>
    </source>
</evidence>
<evidence type="ECO:0000313" key="18">
    <source>
        <dbReference type="Proteomes" id="UP000233524"/>
    </source>
</evidence>
<feature type="domain" description="CBM1" evidence="16">
    <location>
        <begin position="325"/>
        <end position="361"/>
    </location>
</feature>
<dbReference type="GO" id="GO:0004497">
    <property type="term" value="F:monooxygenase activity"/>
    <property type="evidence" value="ECO:0007669"/>
    <property type="project" value="UniProtKB-KW"/>
</dbReference>
<evidence type="ECO:0000256" key="13">
    <source>
        <dbReference type="ARBA" id="ARBA00044502"/>
    </source>
</evidence>
<dbReference type="InterPro" id="IPR049892">
    <property type="entry name" value="AA9"/>
</dbReference>
<keyword evidence="8" id="KW-0186">Copper</keyword>
<evidence type="ECO:0000313" key="17">
    <source>
        <dbReference type="EMBL" id="PKS10976.1"/>
    </source>
</evidence>
<comment type="subcellular location">
    <subcellularLocation>
        <location evidence="2">Secreted</location>
    </subcellularLocation>
</comment>
<keyword evidence="6" id="KW-0136">Cellulose degradation</keyword>
<dbReference type="InterPro" id="IPR035971">
    <property type="entry name" value="CBD_sf"/>
</dbReference>
<evidence type="ECO:0000256" key="6">
    <source>
        <dbReference type="ARBA" id="ARBA00023001"/>
    </source>
</evidence>
<dbReference type="EC" id="1.14.99.56" evidence="15"/>
<gene>
    <name evidence="17" type="ORF">jhhlp_002735</name>
</gene>
<keyword evidence="12" id="KW-0624">Polysaccharide degradation</keyword>
<dbReference type="CDD" id="cd21175">
    <property type="entry name" value="LPMO_AA9"/>
    <property type="match status" value="1"/>
</dbReference>
<organism evidence="17 18">
    <name type="scientific">Lomentospora prolificans</name>
    <dbReference type="NCBI Taxonomy" id="41688"/>
    <lineage>
        <taxon>Eukaryota</taxon>
        <taxon>Fungi</taxon>
        <taxon>Dikarya</taxon>
        <taxon>Ascomycota</taxon>
        <taxon>Pezizomycotina</taxon>
        <taxon>Sordariomycetes</taxon>
        <taxon>Hypocreomycetidae</taxon>
        <taxon>Microascales</taxon>
        <taxon>Microascaceae</taxon>
        <taxon>Lomentospora</taxon>
    </lineage>
</organism>
<name>A0A2N3NER9_9PEZI</name>
<dbReference type="PROSITE" id="PS51164">
    <property type="entry name" value="CBM1_2"/>
    <property type="match status" value="1"/>
</dbReference>
<evidence type="ECO:0000256" key="10">
    <source>
        <dbReference type="ARBA" id="ARBA00023157"/>
    </source>
</evidence>
<dbReference type="InParanoid" id="A0A2N3NER9"/>
<dbReference type="GO" id="GO:0005576">
    <property type="term" value="C:extracellular region"/>
    <property type="evidence" value="ECO:0007669"/>
    <property type="project" value="UniProtKB-SubCell"/>
</dbReference>
<dbReference type="InterPro" id="IPR000254">
    <property type="entry name" value="CBD"/>
</dbReference>
<evidence type="ECO:0000256" key="3">
    <source>
        <dbReference type="ARBA" id="ARBA00022525"/>
    </source>
</evidence>
<evidence type="ECO:0000256" key="4">
    <source>
        <dbReference type="ARBA" id="ARBA00022723"/>
    </source>
</evidence>
<comment type="catalytic activity">
    <reaction evidence="14">
        <text>[(1-&gt;4)-beta-D-glucosyl]n+m + reduced acceptor + O2 = 4-dehydro-beta-D-glucosyl-[(1-&gt;4)-beta-D-glucosyl]n-1 + [(1-&gt;4)-beta-D-glucosyl]m + acceptor + H2O.</text>
        <dbReference type="EC" id="1.14.99.56"/>
    </reaction>
</comment>
<accession>A0A2N3NER9</accession>
<evidence type="ECO:0000256" key="8">
    <source>
        <dbReference type="ARBA" id="ARBA00023008"/>
    </source>
</evidence>
<keyword evidence="18" id="KW-1185">Reference proteome</keyword>
<dbReference type="PANTHER" id="PTHR33353:SF9">
    <property type="entry name" value="ENDOGLUCANASE II"/>
    <property type="match status" value="1"/>
</dbReference>
<dbReference type="SMART" id="SM00236">
    <property type="entry name" value="fCBD"/>
    <property type="match status" value="1"/>
</dbReference>
<protein>
    <recommendedName>
        <fullName evidence="15">lytic cellulose monooxygenase (C4-dehydrogenating)</fullName>
        <ecNumber evidence="15">1.14.99.56</ecNumber>
    </recommendedName>
</protein>
<evidence type="ECO:0000256" key="11">
    <source>
        <dbReference type="ARBA" id="ARBA00023277"/>
    </source>
</evidence>
<dbReference type="EMBL" id="NLAX01000008">
    <property type="protein sequence ID" value="PKS10976.1"/>
    <property type="molecule type" value="Genomic_DNA"/>
</dbReference>
<evidence type="ECO:0000259" key="16">
    <source>
        <dbReference type="PROSITE" id="PS51164"/>
    </source>
</evidence>
<dbReference type="Proteomes" id="UP000233524">
    <property type="component" value="Unassembled WGS sequence"/>
</dbReference>
<dbReference type="VEuPathDB" id="FungiDB:jhhlp_002735"/>
<dbReference type="SUPFAM" id="SSF57180">
    <property type="entry name" value="Cellulose-binding domain"/>
    <property type="match status" value="1"/>
</dbReference>
<dbReference type="Gene3D" id="2.70.50.70">
    <property type="match status" value="1"/>
</dbReference>
<dbReference type="GO" id="GO:0030248">
    <property type="term" value="F:cellulose binding"/>
    <property type="evidence" value="ECO:0007669"/>
    <property type="project" value="InterPro"/>
</dbReference>
<sequence>MESFCASPAPGRNLGLLSTNRFKINRTREKMKSGLLALLTALAAQNVAGHALFQQLWVDGEDYISPAPLLYLSLTLTCARVPMSNNPVTNVAGADIRCNAGGARGVGAKCPVKAGGTVTVEMHQQPGDRSCGQEAIGGAHYGPVMVYLSKVDDAQTADGSAEFFKIFQNGWKSAGAVGDGDAWGVKDMNACCGKVDVPIPQDIPDGDYLLRAEVVALHAMPAQLYMTCYQITVEGGTGTAVPAGVKFPGAYSAADPGLTANIHAAMSGYTVPGPAVIPGGLEVEAGTGCSAGCQKTCVAGDKPAVQLEVTNPPASAGGAAGAGSCEVAKYQQCGGQGYTGCTNCAAGSRCDTSNQYYQQCV</sequence>
<evidence type="ECO:0000256" key="15">
    <source>
        <dbReference type="ARBA" id="ARBA00047174"/>
    </source>
</evidence>
<keyword evidence="10" id="KW-1015">Disulfide bond</keyword>
<evidence type="ECO:0000256" key="12">
    <source>
        <dbReference type="ARBA" id="ARBA00023326"/>
    </source>
</evidence>
<dbReference type="Pfam" id="PF03443">
    <property type="entry name" value="AA9"/>
    <property type="match status" value="1"/>
</dbReference>
<dbReference type="Pfam" id="PF00734">
    <property type="entry name" value="CBM_1"/>
    <property type="match status" value="1"/>
</dbReference>
<dbReference type="GO" id="GO:0030245">
    <property type="term" value="P:cellulose catabolic process"/>
    <property type="evidence" value="ECO:0007669"/>
    <property type="project" value="UniProtKB-KW"/>
</dbReference>
<keyword evidence="4" id="KW-0479">Metal-binding</keyword>